<feature type="compositionally biased region" description="Basic and acidic residues" evidence="2">
    <location>
        <begin position="62"/>
        <end position="75"/>
    </location>
</feature>
<keyword evidence="1" id="KW-0175">Coiled coil</keyword>
<dbReference type="GO" id="GO:0008356">
    <property type="term" value="P:asymmetric cell division"/>
    <property type="evidence" value="ECO:0007669"/>
    <property type="project" value="InterPro"/>
</dbReference>
<evidence type="ECO:0000256" key="1">
    <source>
        <dbReference type="SAM" id="Coils"/>
    </source>
</evidence>
<reference evidence="3 4" key="1">
    <citation type="journal article" date="2017" name="Mol. Plant">
        <title>The Genome of Medicinal Plant Macleaya cordata Provides New Insights into Benzylisoquinoline Alkaloids Metabolism.</title>
        <authorList>
            <person name="Liu X."/>
            <person name="Liu Y."/>
            <person name="Huang P."/>
            <person name="Ma Y."/>
            <person name="Qing Z."/>
            <person name="Tang Q."/>
            <person name="Cao H."/>
            <person name="Cheng P."/>
            <person name="Zheng Y."/>
            <person name="Yuan Z."/>
            <person name="Zhou Y."/>
            <person name="Liu J."/>
            <person name="Tang Z."/>
            <person name="Zhuo Y."/>
            <person name="Zhang Y."/>
            <person name="Yu L."/>
            <person name="Huang J."/>
            <person name="Yang P."/>
            <person name="Peng Q."/>
            <person name="Zhang J."/>
            <person name="Jiang W."/>
            <person name="Zhang Z."/>
            <person name="Lin K."/>
            <person name="Ro D.K."/>
            <person name="Chen X."/>
            <person name="Xiong X."/>
            <person name="Shang Y."/>
            <person name="Huang S."/>
            <person name="Zeng J."/>
        </authorList>
    </citation>
    <scope>NUCLEOTIDE SEQUENCE [LARGE SCALE GENOMIC DNA]</scope>
    <source>
        <strain evidence="4">cv. BLH2017</strain>
        <tissue evidence="3">Root</tissue>
    </source>
</reference>
<feature type="compositionally biased region" description="Acidic residues" evidence="2">
    <location>
        <begin position="672"/>
        <end position="687"/>
    </location>
</feature>
<dbReference type="InParanoid" id="A0A200PRH6"/>
<proteinExistence type="predicted"/>
<feature type="coiled-coil region" evidence="1">
    <location>
        <begin position="415"/>
        <end position="442"/>
    </location>
</feature>
<dbReference type="OMA" id="YECGNAY"/>
<accession>A0A200PRH6</accession>
<dbReference type="STRING" id="56857.A0A200PRH6"/>
<comment type="caution">
    <text evidence="3">The sequence shown here is derived from an EMBL/GenBank/DDBJ whole genome shotgun (WGS) entry which is preliminary data.</text>
</comment>
<dbReference type="AlphaFoldDB" id="A0A200PRH6"/>
<name>A0A200PRH6_MACCD</name>
<feature type="region of interest" description="Disordered" evidence="2">
    <location>
        <begin position="664"/>
        <end position="688"/>
    </location>
</feature>
<dbReference type="PANTHER" id="PTHR33476">
    <property type="entry name" value="EMB|CAB62613.1"/>
    <property type="match status" value="1"/>
</dbReference>
<organism evidence="3 4">
    <name type="scientific">Macleaya cordata</name>
    <name type="common">Five-seeded plume-poppy</name>
    <name type="synonym">Bocconia cordata</name>
    <dbReference type="NCBI Taxonomy" id="56857"/>
    <lineage>
        <taxon>Eukaryota</taxon>
        <taxon>Viridiplantae</taxon>
        <taxon>Streptophyta</taxon>
        <taxon>Embryophyta</taxon>
        <taxon>Tracheophyta</taxon>
        <taxon>Spermatophyta</taxon>
        <taxon>Magnoliopsida</taxon>
        <taxon>Ranunculales</taxon>
        <taxon>Papaveraceae</taxon>
        <taxon>Papaveroideae</taxon>
        <taxon>Macleaya</taxon>
    </lineage>
</organism>
<dbReference type="Proteomes" id="UP000195402">
    <property type="component" value="Unassembled WGS sequence"/>
</dbReference>
<dbReference type="OrthoDB" id="1701885at2759"/>
<dbReference type="EMBL" id="MVGT01004287">
    <property type="protein sequence ID" value="OVA00803.1"/>
    <property type="molecule type" value="Genomic_DNA"/>
</dbReference>
<dbReference type="PANTHER" id="PTHR33476:SF7">
    <property type="entry name" value="EMB|CAB62613.1"/>
    <property type="match status" value="1"/>
</dbReference>
<dbReference type="InterPro" id="IPR040348">
    <property type="entry name" value="POLAR-like"/>
</dbReference>
<dbReference type="FunCoup" id="A0A200PRH6">
    <property type="interactions" value="2043"/>
</dbReference>
<gene>
    <name evidence="3" type="ORF">BVC80_9083g105</name>
</gene>
<feature type="coiled-coil region" evidence="1">
    <location>
        <begin position="335"/>
        <end position="362"/>
    </location>
</feature>
<protein>
    <submittedName>
        <fullName evidence="3">Uncharacterized protein</fullName>
    </submittedName>
</protein>
<evidence type="ECO:0000313" key="3">
    <source>
        <dbReference type="EMBL" id="OVA00803.1"/>
    </source>
</evidence>
<keyword evidence="4" id="KW-1185">Reference proteome</keyword>
<evidence type="ECO:0000313" key="4">
    <source>
        <dbReference type="Proteomes" id="UP000195402"/>
    </source>
</evidence>
<evidence type="ECO:0000256" key="2">
    <source>
        <dbReference type="SAM" id="MobiDB-lite"/>
    </source>
</evidence>
<feature type="region of interest" description="Disordered" evidence="2">
    <location>
        <begin position="470"/>
        <end position="490"/>
    </location>
</feature>
<feature type="region of interest" description="Disordered" evidence="2">
    <location>
        <begin position="62"/>
        <end position="81"/>
    </location>
</feature>
<feature type="coiled-coil region" evidence="1">
    <location>
        <begin position="504"/>
        <end position="538"/>
    </location>
</feature>
<sequence>MDLWVVAAAAGAGLAKHWQNFSREKEGLSELSGDFIGGKSSSEQLLEQLRNKSRPFRKLAPRRIEEEASSSRKEVLPSLDGRVSEMTRLGDSEMASTSGFDDEMLVNYGRLEGYNILSLSSMPPGISALRNNQENGKKIKGSSVVGGESSDRLPELCRGEIGSFHTFRRSGSSLRSKRSRGFSVKPLNSLESCLVAQLYKEHVEMEEYVFSTFPSPSRPTVRPLVVTDGNRVISRASSDFCSVQLESGESKLHKNNGFYSDEREIVLGVPPLPEICPVERKQKRGKGRFGRLSNSKTKVSGRNLPSQGSANGMFLFCLGISIGVMSTVIANKNEVDKLNGLLKQTENLVQDLQEELEMKASLTVKELANEDDESQETNDHSFHNLVPTSFSSELSSLNYDAKRPEIQKAEPEENSEFMSQIEAELEAELERLEMNMHSSSLETRLSGLELDPEFVGNIVQGELRADMVKGGDGFQAESDRDATGTSTTQTENVNYAVSPRELSLRLHEVIQSRLEERIMELESELQSSQKRVNMMESKKMNFRRNFSNSEIGSSSQESLTIEEGNPTARPLFLNLAGDALDAYHEVYEEFMRIPGTDEEEKYTPLTVSNSNQIDKERIHLLDRNLFSSRDGSEENGSFLHVKMIEERDPKLLRDKMRTWERFSSSRGSNEVGEFEEENGDEEDEDGDEMGRLLIKQIVEKTRQGSPVVLNAQRLLFSMDDEL</sequence>